<evidence type="ECO:0000313" key="11">
    <source>
        <dbReference type="Proteomes" id="UP000289738"/>
    </source>
</evidence>
<evidence type="ECO:0000259" key="9">
    <source>
        <dbReference type="Pfam" id="PF07714"/>
    </source>
</evidence>
<organism evidence="10 11">
    <name type="scientific">Arachis hypogaea</name>
    <name type="common">Peanut</name>
    <dbReference type="NCBI Taxonomy" id="3818"/>
    <lineage>
        <taxon>Eukaryota</taxon>
        <taxon>Viridiplantae</taxon>
        <taxon>Streptophyta</taxon>
        <taxon>Embryophyta</taxon>
        <taxon>Tracheophyta</taxon>
        <taxon>Spermatophyta</taxon>
        <taxon>Magnoliopsida</taxon>
        <taxon>eudicotyledons</taxon>
        <taxon>Gunneridae</taxon>
        <taxon>Pentapetalae</taxon>
        <taxon>rosids</taxon>
        <taxon>fabids</taxon>
        <taxon>Fabales</taxon>
        <taxon>Fabaceae</taxon>
        <taxon>Papilionoideae</taxon>
        <taxon>50 kb inversion clade</taxon>
        <taxon>dalbergioids sensu lato</taxon>
        <taxon>Dalbergieae</taxon>
        <taxon>Pterocarpus clade</taxon>
        <taxon>Arachis</taxon>
    </lineage>
</organism>
<keyword evidence="4" id="KW-0732">Signal</keyword>
<dbReference type="InterPro" id="IPR001245">
    <property type="entry name" value="Ser-Thr/Tyr_kinase_cat_dom"/>
</dbReference>
<keyword evidence="11" id="KW-1185">Reference proteome</keyword>
<gene>
    <name evidence="10" type="ORF">Ahy_B02g057621</name>
</gene>
<keyword evidence="5" id="KW-1133">Transmembrane helix</keyword>
<evidence type="ECO:0000256" key="6">
    <source>
        <dbReference type="ARBA" id="ARBA00023136"/>
    </source>
</evidence>
<dbReference type="Pfam" id="PF07714">
    <property type="entry name" value="PK_Tyr_Ser-Thr"/>
    <property type="match status" value="1"/>
</dbReference>
<sequence>MTNSFHEKLGEGRYGIVYKVNLADGQQVAVKILKELKETVEEFVDELEDWNTYIENAIQEFYILTLNLKIFFWINNFVQNYDILILEIIGGRQNYKNGASDNSENYFPIGSMKILNKEIFLQGVCSTKKKKMILS</sequence>
<keyword evidence="7" id="KW-0325">Glycoprotein</keyword>
<protein>
    <recommendedName>
        <fullName evidence="9">Serine-threonine/tyrosine-protein kinase catalytic domain-containing protein</fullName>
    </recommendedName>
</protein>
<dbReference type="GO" id="GO:0016020">
    <property type="term" value="C:membrane"/>
    <property type="evidence" value="ECO:0007669"/>
    <property type="project" value="UniProtKB-SubCell"/>
</dbReference>
<dbReference type="PROSITE" id="PS00107">
    <property type="entry name" value="PROTEIN_KINASE_ATP"/>
    <property type="match status" value="1"/>
</dbReference>
<keyword evidence="8" id="KW-0547">Nucleotide-binding</keyword>
<feature type="domain" description="Serine-threonine/tyrosine-protein kinase catalytic" evidence="9">
    <location>
        <begin position="5"/>
        <end position="80"/>
    </location>
</feature>
<keyword evidence="2" id="KW-0418">Kinase</keyword>
<keyword evidence="2" id="KW-0808">Transferase</keyword>
<evidence type="ECO:0000256" key="2">
    <source>
        <dbReference type="ARBA" id="ARBA00022527"/>
    </source>
</evidence>
<dbReference type="EMBL" id="SDMP01000012">
    <property type="protein sequence ID" value="RYR24125.1"/>
    <property type="molecule type" value="Genomic_DNA"/>
</dbReference>
<evidence type="ECO:0000256" key="5">
    <source>
        <dbReference type="ARBA" id="ARBA00022989"/>
    </source>
</evidence>
<dbReference type="GO" id="GO:0004674">
    <property type="term" value="F:protein serine/threonine kinase activity"/>
    <property type="evidence" value="ECO:0007669"/>
    <property type="project" value="UniProtKB-KW"/>
</dbReference>
<accession>A0A445ACP6</accession>
<dbReference type="InterPro" id="IPR017441">
    <property type="entry name" value="Protein_kinase_ATP_BS"/>
</dbReference>
<dbReference type="SUPFAM" id="SSF56112">
    <property type="entry name" value="Protein kinase-like (PK-like)"/>
    <property type="match status" value="1"/>
</dbReference>
<dbReference type="AlphaFoldDB" id="A0A445ACP6"/>
<keyword evidence="6" id="KW-0472">Membrane</keyword>
<evidence type="ECO:0000256" key="3">
    <source>
        <dbReference type="ARBA" id="ARBA00022692"/>
    </source>
</evidence>
<evidence type="ECO:0000256" key="7">
    <source>
        <dbReference type="ARBA" id="ARBA00023180"/>
    </source>
</evidence>
<dbReference type="STRING" id="3818.A0A445ACP6"/>
<keyword evidence="8" id="KW-0067">ATP-binding</keyword>
<dbReference type="InterPro" id="IPR011009">
    <property type="entry name" value="Kinase-like_dom_sf"/>
</dbReference>
<keyword evidence="2" id="KW-0723">Serine/threonine-protein kinase</keyword>
<comment type="subcellular location">
    <subcellularLocation>
        <location evidence="1">Membrane</location>
        <topology evidence="1">Single-pass type I membrane protein</topology>
    </subcellularLocation>
</comment>
<evidence type="ECO:0000256" key="8">
    <source>
        <dbReference type="PROSITE-ProRule" id="PRU10141"/>
    </source>
</evidence>
<proteinExistence type="predicted"/>
<dbReference type="PANTHER" id="PTHR27009">
    <property type="entry name" value="RUST RESISTANCE KINASE LR10-RELATED"/>
    <property type="match status" value="1"/>
</dbReference>
<dbReference type="Gene3D" id="3.30.200.20">
    <property type="entry name" value="Phosphorylase Kinase, domain 1"/>
    <property type="match status" value="1"/>
</dbReference>
<reference evidence="10 11" key="1">
    <citation type="submission" date="2019-01" db="EMBL/GenBank/DDBJ databases">
        <title>Sequencing of cultivated peanut Arachis hypogaea provides insights into genome evolution and oil improvement.</title>
        <authorList>
            <person name="Chen X."/>
        </authorList>
    </citation>
    <scope>NUCLEOTIDE SEQUENCE [LARGE SCALE GENOMIC DNA]</scope>
    <source>
        <strain evidence="11">cv. Fuhuasheng</strain>
        <tissue evidence="10">Leaves</tissue>
    </source>
</reference>
<evidence type="ECO:0000256" key="1">
    <source>
        <dbReference type="ARBA" id="ARBA00004479"/>
    </source>
</evidence>
<comment type="caution">
    <text evidence="10">The sequence shown here is derived from an EMBL/GenBank/DDBJ whole genome shotgun (WGS) entry which is preliminary data.</text>
</comment>
<dbReference type="InterPro" id="IPR045874">
    <property type="entry name" value="LRK10/LRL21-25-like"/>
</dbReference>
<dbReference type="Proteomes" id="UP000289738">
    <property type="component" value="Chromosome B02"/>
</dbReference>
<evidence type="ECO:0000313" key="10">
    <source>
        <dbReference type="EMBL" id="RYR24125.1"/>
    </source>
</evidence>
<keyword evidence="3" id="KW-0812">Transmembrane</keyword>
<dbReference type="GO" id="GO:0005524">
    <property type="term" value="F:ATP binding"/>
    <property type="evidence" value="ECO:0007669"/>
    <property type="project" value="UniProtKB-UniRule"/>
</dbReference>
<name>A0A445ACP6_ARAHY</name>
<evidence type="ECO:0000256" key="4">
    <source>
        <dbReference type="ARBA" id="ARBA00022729"/>
    </source>
</evidence>
<feature type="binding site" evidence="8">
    <location>
        <position position="31"/>
    </location>
    <ligand>
        <name>ATP</name>
        <dbReference type="ChEBI" id="CHEBI:30616"/>
    </ligand>
</feature>